<evidence type="ECO:0000313" key="1">
    <source>
        <dbReference type="EMBL" id="MPC15097.1"/>
    </source>
</evidence>
<proteinExistence type="predicted"/>
<name>A0A5B7CZA0_PORTR</name>
<reference evidence="1 2" key="1">
    <citation type="submission" date="2019-05" db="EMBL/GenBank/DDBJ databases">
        <title>Another draft genome of Portunus trituberculatus and its Hox gene families provides insights of decapod evolution.</title>
        <authorList>
            <person name="Jeong J.-H."/>
            <person name="Song I."/>
            <person name="Kim S."/>
            <person name="Choi T."/>
            <person name="Kim D."/>
            <person name="Ryu S."/>
            <person name="Kim W."/>
        </authorList>
    </citation>
    <scope>NUCLEOTIDE SEQUENCE [LARGE SCALE GENOMIC DNA]</scope>
    <source>
        <tissue evidence="1">Muscle</tissue>
    </source>
</reference>
<protein>
    <submittedName>
        <fullName evidence="1">Uncharacterized protein</fullName>
    </submittedName>
</protein>
<accession>A0A5B7CZA0</accession>
<organism evidence="1 2">
    <name type="scientific">Portunus trituberculatus</name>
    <name type="common">Swimming crab</name>
    <name type="synonym">Neptunus trituberculatus</name>
    <dbReference type="NCBI Taxonomy" id="210409"/>
    <lineage>
        <taxon>Eukaryota</taxon>
        <taxon>Metazoa</taxon>
        <taxon>Ecdysozoa</taxon>
        <taxon>Arthropoda</taxon>
        <taxon>Crustacea</taxon>
        <taxon>Multicrustacea</taxon>
        <taxon>Malacostraca</taxon>
        <taxon>Eumalacostraca</taxon>
        <taxon>Eucarida</taxon>
        <taxon>Decapoda</taxon>
        <taxon>Pleocyemata</taxon>
        <taxon>Brachyura</taxon>
        <taxon>Eubrachyura</taxon>
        <taxon>Portunoidea</taxon>
        <taxon>Portunidae</taxon>
        <taxon>Portuninae</taxon>
        <taxon>Portunus</taxon>
    </lineage>
</organism>
<dbReference type="AlphaFoldDB" id="A0A5B7CZA0"/>
<keyword evidence="2" id="KW-1185">Reference proteome</keyword>
<gene>
    <name evidence="1" type="ORF">E2C01_007880</name>
</gene>
<dbReference type="EMBL" id="VSRR010000402">
    <property type="protein sequence ID" value="MPC15097.1"/>
    <property type="molecule type" value="Genomic_DNA"/>
</dbReference>
<evidence type="ECO:0000313" key="2">
    <source>
        <dbReference type="Proteomes" id="UP000324222"/>
    </source>
</evidence>
<comment type="caution">
    <text evidence="1">The sequence shown here is derived from an EMBL/GenBank/DDBJ whole genome shotgun (WGS) entry which is preliminary data.</text>
</comment>
<sequence length="82" mass="9204">MFHQYISPCHFSPQEGLEGPQHCILREGVHAQYQQDSDVASQAANNTRILPISENQDDVRGVVFLVPPLHHRATEEVLNAES</sequence>
<dbReference type="Proteomes" id="UP000324222">
    <property type="component" value="Unassembled WGS sequence"/>
</dbReference>